<keyword evidence="7 10" id="KW-0720">Serine protease</keyword>
<evidence type="ECO:0000256" key="8">
    <source>
        <dbReference type="ARBA" id="ARBA00023180"/>
    </source>
</evidence>
<reference evidence="14 15" key="1">
    <citation type="submission" date="2020-06" db="EMBL/GenBank/DDBJ databases">
        <title>Transcriptomic and genomic resources for Thalictrum thalictroides and T. hernandezii: Facilitating candidate gene discovery in an emerging model plant lineage.</title>
        <authorList>
            <person name="Arias T."/>
            <person name="Riano-Pachon D.M."/>
            <person name="Di Stilio V.S."/>
        </authorList>
    </citation>
    <scope>NUCLEOTIDE SEQUENCE [LARGE SCALE GENOMIC DNA]</scope>
    <source>
        <strain evidence="15">cv. WT478/WT964</strain>
        <tissue evidence="14">Leaves</tissue>
    </source>
</reference>
<evidence type="ECO:0000256" key="7">
    <source>
        <dbReference type="ARBA" id="ARBA00022825"/>
    </source>
</evidence>
<evidence type="ECO:0000259" key="11">
    <source>
        <dbReference type="Pfam" id="PF00082"/>
    </source>
</evidence>
<protein>
    <submittedName>
        <fullName evidence="14">Subtilisin-like protease SBT1.9</fullName>
    </submittedName>
</protein>
<feature type="domain" description="Subtilisin-like protease fibronectin type-III" evidence="13">
    <location>
        <begin position="641"/>
        <end position="745"/>
    </location>
</feature>
<dbReference type="Pfam" id="PF17766">
    <property type="entry name" value="fn3_6"/>
    <property type="match status" value="1"/>
</dbReference>
<evidence type="ECO:0000313" key="14">
    <source>
        <dbReference type="EMBL" id="KAF5200199.1"/>
    </source>
</evidence>
<dbReference type="InterPro" id="IPR034197">
    <property type="entry name" value="Peptidases_S8_3"/>
</dbReference>
<dbReference type="FunFam" id="3.40.50.200:FF:000006">
    <property type="entry name" value="Subtilisin-like protease SBT1.5"/>
    <property type="match status" value="1"/>
</dbReference>
<dbReference type="InterPro" id="IPR036852">
    <property type="entry name" value="Peptidase_S8/S53_dom_sf"/>
</dbReference>
<dbReference type="PROSITE" id="PS51892">
    <property type="entry name" value="SUBTILASE"/>
    <property type="match status" value="1"/>
</dbReference>
<dbReference type="GO" id="GO:0005576">
    <property type="term" value="C:extracellular region"/>
    <property type="evidence" value="ECO:0007669"/>
    <property type="project" value="UniProtKB-SubCell"/>
</dbReference>
<dbReference type="Pfam" id="PF00082">
    <property type="entry name" value="Peptidase_S8"/>
    <property type="match status" value="1"/>
</dbReference>
<dbReference type="EMBL" id="JABWDY010011059">
    <property type="protein sequence ID" value="KAF5200199.1"/>
    <property type="molecule type" value="Genomic_DNA"/>
</dbReference>
<feature type="domain" description="Peptidase S8/S53" evidence="11">
    <location>
        <begin position="128"/>
        <end position="561"/>
    </location>
</feature>
<evidence type="ECO:0000256" key="1">
    <source>
        <dbReference type="ARBA" id="ARBA00004613"/>
    </source>
</evidence>
<evidence type="ECO:0000256" key="2">
    <source>
        <dbReference type="ARBA" id="ARBA00011073"/>
    </source>
</evidence>
<evidence type="ECO:0000256" key="6">
    <source>
        <dbReference type="ARBA" id="ARBA00022801"/>
    </source>
</evidence>
<gene>
    <name evidence="14" type="ORF">FRX31_010224</name>
</gene>
<name>A0A7J6WS48_THATH</name>
<dbReference type="CDD" id="cd02120">
    <property type="entry name" value="PA_subtilisin_like"/>
    <property type="match status" value="1"/>
</dbReference>
<keyword evidence="4 10" id="KW-0645">Protease</keyword>
<evidence type="ECO:0000259" key="13">
    <source>
        <dbReference type="Pfam" id="PF17766"/>
    </source>
</evidence>
<evidence type="ECO:0000256" key="3">
    <source>
        <dbReference type="ARBA" id="ARBA00022525"/>
    </source>
</evidence>
<dbReference type="InterPro" id="IPR041469">
    <property type="entry name" value="Subtilisin-like_FN3"/>
</dbReference>
<dbReference type="Proteomes" id="UP000554482">
    <property type="component" value="Unassembled WGS sequence"/>
</dbReference>
<comment type="similarity">
    <text evidence="2 10">Belongs to the peptidase S8 family.</text>
</comment>
<dbReference type="InterPro" id="IPR010259">
    <property type="entry name" value="S8pro/Inhibitor_I9"/>
</dbReference>
<dbReference type="InterPro" id="IPR045051">
    <property type="entry name" value="SBT"/>
</dbReference>
<dbReference type="InterPro" id="IPR023828">
    <property type="entry name" value="Peptidase_S8_Ser-AS"/>
</dbReference>
<keyword evidence="8" id="KW-0325">Glycoprotein</keyword>
<accession>A0A7J6WS48</accession>
<dbReference type="Pfam" id="PF05922">
    <property type="entry name" value="Inhibitor_I9"/>
    <property type="match status" value="1"/>
</dbReference>
<feature type="active site" description="Charge relay system" evidence="9 10">
    <location>
        <position position="525"/>
    </location>
</feature>
<dbReference type="SUPFAM" id="SSF52743">
    <property type="entry name" value="Subtilisin-like"/>
    <property type="match status" value="1"/>
</dbReference>
<keyword evidence="15" id="KW-1185">Reference proteome</keyword>
<sequence length="756" mass="81506">MCLLQIALSGLRFKLVQSDTYIVHMDISAMPKVFSDHHNWYAATLSSISDDLHHTSTIATIPKLIYTYNSVTHGFCASLSSSQLGLLQKTPGFIYSIRDVPVKAHSTHTAEFLGLNSNYGAWPETDYGKDVIIGVIDSGVWPESESFRDHGMTEIPSKWRGKCISDISFNSSVCNKKLIGARFYNKGIINNISDVNITVNSTRDSDGHGTHTSSIAAGNYVEGASFFGYAQGTSKGIAPRARLAIYKVIWDYHASASDVIAAIDQAIEDGVDILSISAQWVGNVLYEDPIAIASFAAMQKGIFVATSAGNGGSILYSVGNGAPWVLTVGGSSVDRSFGGTITLGNGVSVSGESLYLGSSLNKVPLVYMSKCFDWEALKKVGHKIVVCVGGEDYDLPDIIEDVKTAHVAGAIFVCRTNHMEQYIQSSFPATFVNHHDGQPILDYINKSTDPKVTLEFYKTKIGTNPAPVIGEYSGRGPSASCPSVLKPDLVAPGTTILASWPPNIPVMNPGSDVMFSPFNILSGTSMACPHAAGVAALLKGKHPEWSPAAIRSAMMTTADVLDNILNPVKDFAHDFGDLPPASALAMGAGHINPNKALDPGLIYDATAEDYVRFLCSTNFTKNQIKMITRSSPLNCSNSSSDINYPSFIAFFNASKSSSITHSVQEFRRTLTNVGDGMSTYIANLTEMNEVKVSVVPKKLVFRRKYETLSFTLTIKGPSRLNDMAVDGSISWIDVKGKHVVRSPIVATRLNPDDIEG</sequence>
<dbReference type="FunFam" id="3.30.70.80:FF:000003">
    <property type="entry name" value="Subtilisin-like protease SBT1.9"/>
    <property type="match status" value="1"/>
</dbReference>
<dbReference type="InterPro" id="IPR015500">
    <property type="entry name" value="Peptidase_S8_subtilisin-rel"/>
</dbReference>
<dbReference type="GO" id="GO:0006508">
    <property type="term" value="P:proteolysis"/>
    <property type="evidence" value="ECO:0007669"/>
    <property type="project" value="UniProtKB-KW"/>
</dbReference>
<evidence type="ECO:0000313" key="15">
    <source>
        <dbReference type="Proteomes" id="UP000554482"/>
    </source>
</evidence>
<organism evidence="14 15">
    <name type="scientific">Thalictrum thalictroides</name>
    <name type="common">Rue-anemone</name>
    <name type="synonym">Anemone thalictroides</name>
    <dbReference type="NCBI Taxonomy" id="46969"/>
    <lineage>
        <taxon>Eukaryota</taxon>
        <taxon>Viridiplantae</taxon>
        <taxon>Streptophyta</taxon>
        <taxon>Embryophyta</taxon>
        <taxon>Tracheophyta</taxon>
        <taxon>Spermatophyta</taxon>
        <taxon>Magnoliopsida</taxon>
        <taxon>Ranunculales</taxon>
        <taxon>Ranunculaceae</taxon>
        <taxon>Thalictroideae</taxon>
        <taxon>Thalictrum</taxon>
    </lineage>
</organism>
<dbReference type="PROSITE" id="PS00138">
    <property type="entry name" value="SUBTILASE_SER"/>
    <property type="match status" value="1"/>
</dbReference>
<evidence type="ECO:0000256" key="4">
    <source>
        <dbReference type="ARBA" id="ARBA00022670"/>
    </source>
</evidence>
<keyword evidence="3" id="KW-0964">Secreted</keyword>
<dbReference type="AlphaFoldDB" id="A0A7J6WS48"/>
<dbReference type="PANTHER" id="PTHR10795">
    <property type="entry name" value="PROPROTEIN CONVERTASE SUBTILISIN/KEXIN"/>
    <property type="match status" value="1"/>
</dbReference>
<dbReference type="OrthoDB" id="206201at2759"/>
<feature type="active site" description="Charge relay system" evidence="9 10">
    <location>
        <position position="137"/>
    </location>
</feature>
<evidence type="ECO:0000256" key="10">
    <source>
        <dbReference type="PROSITE-ProRule" id="PRU01240"/>
    </source>
</evidence>
<dbReference type="Gene3D" id="3.30.70.80">
    <property type="entry name" value="Peptidase S8 propeptide/proteinase inhibitor I9"/>
    <property type="match status" value="1"/>
</dbReference>
<feature type="active site" description="Charge relay system" evidence="9 10">
    <location>
        <position position="208"/>
    </location>
</feature>
<evidence type="ECO:0000259" key="12">
    <source>
        <dbReference type="Pfam" id="PF05922"/>
    </source>
</evidence>
<dbReference type="PRINTS" id="PR00723">
    <property type="entry name" value="SUBTILISIN"/>
</dbReference>
<dbReference type="Gene3D" id="3.40.50.200">
    <property type="entry name" value="Peptidase S8/S53 domain"/>
    <property type="match status" value="1"/>
</dbReference>
<dbReference type="CDD" id="cd04852">
    <property type="entry name" value="Peptidases_S8_3"/>
    <property type="match status" value="1"/>
</dbReference>
<dbReference type="GO" id="GO:0004252">
    <property type="term" value="F:serine-type endopeptidase activity"/>
    <property type="evidence" value="ECO:0007669"/>
    <property type="project" value="UniProtKB-UniRule"/>
</dbReference>
<feature type="domain" description="Inhibitor I9" evidence="12">
    <location>
        <begin position="20"/>
        <end position="105"/>
    </location>
</feature>
<dbReference type="InterPro" id="IPR037045">
    <property type="entry name" value="S8pro/Inhibitor_I9_sf"/>
</dbReference>
<proteinExistence type="inferred from homology"/>
<dbReference type="InterPro" id="IPR000209">
    <property type="entry name" value="Peptidase_S8/S53_dom"/>
</dbReference>
<keyword evidence="6 10" id="KW-0378">Hydrolase</keyword>
<dbReference type="Gene3D" id="2.60.40.2310">
    <property type="match status" value="1"/>
</dbReference>
<evidence type="ECO:0000256" key="9">
    <source>
        <dbReference type="PIRSR" id="PIRSR615500-1"/>
    </source>
</evidence>
<evidence type="ECO:0000256" key="5">
    <source>
        <dbReference type="ARBA" id="ARBA00022729"/>
    </source>
</evidence>
<dbReference type="Gene3D" id="3.50.30.30">
    <property type="match status" value="1"/>
</dbReference>
<keyword evidence="5" id="KW-0732">Signal</keyword>
<comment type="caution">
    <text evidence="14">The sequence shown here is derived from an EMBL/GenBank/DDBJ whole genome shotgun (WGS) entry which is preliminary data.</text>
</comment>
<comment type="subcellular location">
    <subcellularLocation>
        <location evidence="1">Secreted</location>
    </subcellularLocation>
</comment>